<feature type="region of interest" description="Disordered" evidence="1">
    <location>
        <begin position="133"/>
        <end position="152"/>
    </location>
</feature>
<dbReference type="EMBL" id="JAEMGP010000025">
    <property type="protein sequence ID" value="KAG5194726.1"/>
    <property type="molecule type" value="Genomic_DNA"/>
</dbReference>
<evidence type="ECO:0000256" key="1">
    <source>
        <dbReference type="SAM" id="MobiDB-lite"/>
    </source>
</evidence>
<comment type="caution">
    <text evidence="2">The sequence shown here is derived from an EMBL/GenBank/DDBJ whole genome shotgun (WGS) entry which is preliminary data.</text>
</comment>
<reference evidence="2 3" key="1">
    <citation type="submission" date="2020-12" db="EMBL/GenBank/DDBJ databases">
        <title>De novo assembly of Tibetan sheep genome.</title>
        <authorList>
            <person name="Li X."/>
        </authorList>
    </citation>
    <scope>NUCLEOTIDE SEQUENCE [LARGE SCALE GENOMIC DNA]</scope>
    <source>
        <tissue evidence="2">Heart</tissue>
    </source>
</reference>
<gene>
    <name evidence="2" type="ORF">JEQ12_013002</name>
</gene>
<dbReference type="AlphaFoldDB" id="A0A836CTB0"/>
<proteinExistence type="predicted"/>
<accession>A0A836CTB0</accession>
<protein>
    <submittedName>
        <fullName evidence="2">Uncharacterized protein</fullName>
    </submittedName>
</protein>
<organism evidence="2 3">
    <name type="scientific">Ovis aries</name>
    <name type="common">Sheep</name>
    <dbReference type="NCBI Taxonomy" id="9940"/>
    <lineage>
        <taxon>Eukaryota</taxon>
        <taxon>Metazoa</taxon>
        <taxon>Chordata</taxon>
        <taxon>Craniata</taxon>
        <taxon>Vertebrata</taxon>
        <taxon>Euteleostomi</taxon>
        <taxon>Mammalia</taxon>
        <taxon>Eutheria</taxon>
        <taxon>Laurasiatheria</taxon>
        <taxon>Artiodactyla</taxon>
        <taxon>Ruminantia</taxon>
        <taxon>Pecora</taxon>
        <taxon>Bovidae</taxon>
        <taxon>Caprinae</taxon>
        <taxon>Ovis</taxon>
    </lineage>
</organism>
<evidence type="ECO:0000313" key="2">
    <source>
        <dbReference type="EMBL" id="KAG5194726.1"/>
    </source>
</evidence>
<name>A0A836CTB0_SHEEP</name>
<evidence type="ECO:0000313" key="3">
    <source>
        <dbReference type="Proteomes" id="UP000664991"/>
    </source>
</evidence>
<dbReference type="Proteomes" id="UP000664991">
    <property type="component" value="Unassembled WGS sequence"/>
</dbReference>
<sequence length="152" mass="17144">MLPKAGPLKTFGVTSVPALPNSKVEEKKHRHPQGDKQTKGKLFKFEIYLEIKVGFTESKTLFSPLAVCPEKPLKQDCCVCFSNAETKAARMWERGTVEKQEQGGNRESTPQDPSLWVLLWEEFQWPKSPVQAPYSIRSNTEHNPTACQSQAP</sequence>
<feature type="compositionally biased region" description="Polar residues" evidence="1">
    <location>
        <begin position="136"/>
        <end position="152"/>
    </location>
</feature>